<gene>
    <name evidence="2" type="ORF">IAC53_04175</name>
</gene>
<evidence type="ECO:0000256" key="1">
    <source>
        <dbReference type="SAM" id="MobiDB-lite"/>
    </source>
</evidence>
<dbReference type="Proteomes" id="UP000824071">
    <property type="component" value="Unassembled WGS sequence"/>
</dbReference>
<comment type="caution">
    <text evidence="2">The sequence shown here is derived from an EMBL/GenBank/DDBJ whole genome shotgun (WGS) entry which is preliminary data.</text>
</comment>
<organism evidence="2 3">
    <name type="scientific">Candidatus Fimenecus excrementigallinarum</name>
    <dbReference type="NCBI Taxonomy" id="2840816"/>
    <lineage>
        <taxon>Bacteria</taxon>
        <taxon>Bacillati</taxon>
        <taxon>Bacillota</taxon>
        <taxon>Clostridia</taxon>
        <taxon>Candidatus Fimenecus</taxon>
    </lineage>
</organism>
<name>A0A9D1IH97_9FIRM</name>
<feature type="region of interest" description="Disordered" evidence="1">
    <location>
        <begin position="18"/>
        <end position="64"/>
    </location>
</feature>
<accession>A0A9D1IH97</accession>
<evidence type="ECO:0000313" key="3">
    <source>
        <dbReference type="Proteomes" id="UP000824071"/>
    </source>
</evidence>
<protein>
    <submittedName>
        <fullName evidence="2">Uncharacterized protein</fullName>
    </submittedName>
</protein>
<proteinExistence type="predicted"/>
<sequence>MADYTYDELRQMQEKALERVQRMQQRARQYVDDSPPAPPAPKPRQPAAPQLPEKPKPGRIKMPLNLPEDRDLVYPSFREVFSAQTQQAKAQSAQKTKANLLDEVLKEPDEAMLFSLLLLLRAEGADEALLLALLYIMR</sequence>
<reference evidence="2" key="2">
    <citation type="journal article" date="2021" name="PeerJ">
        <title>Extensive microbial diversity within the chicken gut microbiome revealed by metagenomics and culture.</title>
        <authorList>
            <person name="Gilroy R."/>
            <person name="Ravi A."/>
            <person name="Getino M."/>
            <person name="Pursley I."/>
            <person name="Horton D.L."/>
            <person name="Alikhan N.F."/>
            <person name="Baker D."/>
            <person name="Gharbi K."/>
            <person name="Hall N."/>
            <person name="Watson M."/>
            <person name="Adriaenssens E.M."/>
            <person name="Foster-Nyarko E."/>
            <person name="Jarju S."/>
            <person name="Secka A."/>
            <person name="Antonio M."/>
            <person name="Oren A."/>
            <person name="Chaudhuri R.R."/>
            <person name="La Ragione R."/>
            <person name="Hildebrand F."/>
            <person name="Pallen M.J."/>
        </authorList>
    </citation>
    <scope>NUCLEOTIDE SEQUENCE</scope>
    <source>
        <strain evidence="2">ChiGjej1B1-19959</strain>
    </source>
</reference>
<reference evidence="2" key="1">
    <citation type="submission" date="2020-10" db="EMBL/GenBank/DDBJ databases">
        <authorList>
            <person name="Gilroy R."/>
        </authorList>
    </citation>
    <scope>NUCLEOTIDE SEQUENCE</scope>
    <source>
        <strain evidence="2">ChiGjej1B1-19959</strain>
    </source>
</reference>
<evidence type="ECO:0000313" key="2">
    <source>
        <dbReference type="EMBL" id="HIU35789.1"/>
    </source>
</evidence>
<dbReference type="EMBL" id="DVMW01000028">
    <property type="protein sequence ID" value="HIU35789.1"/>
    <property type="molecule type" value="Genomic_DNA"/>
</dbReference>
<dbReference type="AlphaFoldDB" id="A0A9D1IH97"/>
<feature type="compositionally biased region" description="Pro residues" evidence="1">
    <location>
        <begin position="35"/>
        <end position="46"/>
    </location>
</feature>